<name>A0AAD5REY8_PARTN</name>
<evidence type="ECO:0000313" key="3">
    <source>
        <dbReference type="Proteomes" id="UP001196413"/>
    </source>
</evidence>
<dbReference type="Proteomes" id="UP001196413">
    <property type="component" value="Unassembled WGS sequence"/>
</dbReference>
<feature type="compositionally biased region" description="Basic and acidic residues" evidence="1">
    <location>
        <begin position="187"/>
        <end position="197"/>
    </location>
</feature>
<dbReference type="AlphaFoldDB" id="A0AAD5REY8"/>
<reference evidence="2" key="1">
    <citation type="submission" date="2021-06" db="EMBL/GenBank/DDBJ databases">
        <title>Parelaphostrongylus tenuis whole genome reference sequence.</title>
        <authorList>
            <person name="Garwood T.J."/>
            <person name="Larsen P.A."/>
            <person name="Fountain-Jones N.M."/>
            <person name="Garbe J.R."/>
            <person name="Macchietto M.G."/>
            <person name="Kania S.A."/>
            <person name="Gerhold R.W."/>
            <person name="Richards J.E."/>
            <person name="Wolf T.M."/>
        </authorList>
    </citation>
    <scope>NUCLEOTIDE SEQUENCE</scope>
    <source>
        <strain evidence="2">MNPRO001-30</strain>
        <tissue evidence="2">Meninges</tissue>
    </source>
</reference>
<evidence type="ECO:0000256" key="1">
    <source>
        <dbReference type="SAM" id="MobiDB-lite"/>
    </source>
</evidence>
<keyword evidence="3" id="KW-1185">Reference proteome</keyword>
<feature type="region of interest" description="Disordered" evidence="1">
    <location>
        <begin position="184"/>
        <end position="209"/>
    </location>
</feature>
<dbReference type="EMBL" id="JAHQIW010007507">
    <property type="protein sequence ID" value="KAJ1375107.1"/>
    <property type="molecule type" value="Genomic_DNA"/>
</dbReference>
<comment type="caution">
    <text evidence="2">The sequence shown here is derived from an EMBL/GenBank/DDBJ whole genome shotgun (WGS) entry which is preliminary data.</text>
</comment>
<gene>
    <name evidence="2" type="ORF">KIN20_038363</name>
</gene>
<accession>A0AAD5REY8</accession>
<protein>
    <submittedName>
        <fullName evidence="2">Uncharacterized protein</fullName>
    </submittedName>
</protein>
<organism evidence="2 3">
    <name type="scientific">Parelaphostrongylus tenuis</name>
    <name type="common">Meningeal worm</name>
    <dbReference type="NCBI Taxonomy" id="148309"/>
    <lineage>
        <taxon>Eukaryota</taxon>
        <taxon>Metazoa</taxon>
        <taxon>Ecdysozoa</taxon>
        <taxon>Nematoda</taxon>
        <taxon>Chromadorea</taxon>
        <taxon>Rhabditida</taxon>
        <taxon>Rhabditina</taxon>
        <taxon>Rhabditomorpha</taxon>
        <taxon>Strongyloidea</taxon>
        <taxon>Metastrongylidae</taxon>
        <taxon>Parelaphostrongylus</taxon>
    </lineage>
</organism>
<proteinExistence type="predicted"/>
<sequence>MTEEPPNATKRCVAEECTSIIRALKKANGPHAFRLSRLISSTVSLSSTDPLHKLWAFVQPDTRVLALQPRQSGRPFVSSQSSQGPYILLFRGTKHKGRNRKRLTADEIITAALRQRMISEGRIRAEERELDQPSTHTRKACYDGSRVQLLPKLGGNKSLREYKMVPKAMKKEAKEEEVNEMVGYAVGEEKSSDEKQTESPPNSQDEKLC</sequence>
<evidence type="ECO:0000313" key="2">
    <source>
        <dbReference type="EMBL" id="KAJ1375107.1"/>
    </source>
</evidence>